<accession>A0A1H7J2Q7</accession>
<sequence length="616" mass="66982">MTSSQPSVQATGLSGLRAARIRAIARAGAGWSEPPRRGKVCAMADSFLPPSVDTATHAPAATTPRQIADAYLDRMVRQQPVIAARLGVDPGGRRQPDLSPDGFDEEAAIAREALARLAALPEAAFGAKAEASCARLLRERLTARLAVHDAGDHFRSLNNITAPIHGVRGIFLSTPTATDDDWAAQVDRMREVAGAVQGYRATLAEGLRRDLVSGPRQVATVVTQLGAWFEDQDSWYAGFARDCPEALRPGLDAAATRAADSVASFRGWLREVYAPAAAGRPDIAGRELYQRSVRSHTGAEPDLAEATAWAWEEFHRLEGEIRAEADRVEPGATPQEAIAHLEVEGHAVEGVEEVRAWLQGVMDEAVDALDGTHFDIRGPLRRVESRIAPVGTAAAPYYTRPSLDFSRPGRTWLPTLGRERFPTWQLVSTWYHEGVPGHHLQLASWVAAADSLSRYQVALGTVSANVEGWALYAERLMDELGFLADPGRRLGFLDHQMMRTIRVIIDIGMHTGAVIPAHSPFHPGETWTPELASAFFAAHSGVPAKMRESEIIRYLGWPGQAIGYKLGERVWRQGRAAAQAAKLARGETFDLKSWHMRALAQGSFGLDDLADELAAL</sequence>
<dbReference type="PANTHER" id="PTHR33361">
    <property type="entry name" value="GLR0591 PROTEIN"/>
    <property type="match status" value="1"/>
</dbReference>
<dbReference type="Pfam" id="PF05960">
    <property type="entry name" value="DUF885"/>
    <property type="match status" value="1"/>
</dbReference>
<organism evidence="1 2">
    <name type="scientific">Streptacidiphilus jiangxiensis</name>
    <dbReference type="NCBI Taxonomy" id="235985"/>
    <lineage>
        <taxon>Bacteria</taxon>
        <taxon>Bacillati</taxon>
        <taxon>Actinomycetota</taxon>
        <taxon>Actinomycetes</taxon>
        <taxon>Kitasatosporales</taxon>
        <taxon>Streptomycetaceae</taxon>
        <taxon>Streptacidiphilus</taxon>
    </lineage>
</organism>
<keyword evidence="2" id="KW-1185">Reference proteome</keyword>
<dbReference type="Proteomes" id="UP000183015">
    <property type="component" value="Unassembled WGS sequence"/>
</dbReference>
<dbReference type="PANTHER" id="PTHR33361:SF2">
    <property type="entry name" value="DUF885 DOMAIN-CONTAINING PROTEIN"/>
    <property type="match status" value="1"/>
</dbReference>
<reference evidence="2" key="1">
    <citation type="submission" date="2016-10" db="EMBL/GenBank/DDBJ databases">
        <authorList>
            <person name="Varghese N."/>
        </authorList>
    </citation>
    <scope>NUCLEOTIDE SEQUENCE [LARGE SCALE GENOMIC DNA]</scope>
    <source>
        <strain evidence="2">DSM 45096 / BCRC 16803 / CGMCC 4.1857 / CIP 109030 / JCM 12277 / KCTC 19219 / NBRC 100920 / 33214</strain>
    </source>
</reference>
<evidence type="ECO:0000313" key="2">
    <source>
        <dbReference type="Proteomes" id="UP000183015"/>
    </source>
</evidence>
<dbReference type="InterPro" id="IPR010281">
    <property type="entry name" value="DUF885"/>
</dbReference>
<dbReference type="AlphaFoldDB" id="A0A1H7J2Q7"/>
<dbReference type="eggNOG" id="COG4805">
    <property type="taxonomic scope" value="Bacteria"/>
</dbReference>
<name>A0A1H7J2Q7_STRJI</name>
<dbReference type="EMBL" id="FOAZ01000003">
    <property type="protein sequence ID" value="SEK68250.1"/>
    <property type="molecule type" value="Genomic_DNA"/>
</dbReference>
<proteinExistence type="predicted"/>
<evidence type="ECO:0000313" key="1">
    <source>
        <dbReference type="EMBL" id="SEK68250.1"/>
    </source>
</evidence>
<dbReference type="STRING" id="235985.SAMN05414137_10398"/>
<protein>
    <submittedName>
        <fullName evidence="1">Uncharacterized conserved protein, DUF885 familyt</fullName>
    </submittedName>
</protein>
<gene>
    <name evidence="1" type="ORF">SAMN05414137_10398</name>
</gene>